<dbReference type="VEuPathDB" id="FungiDB:FGRAMPH1_01G20755"/>
<dbReference type="KEGG" id="fgr:FGSG_10898"/>
<dbReference type="HOGENOM" id="CLU_1510739_0_0_1"/>
<dbReference type="RefSeq" id="XP_011325482.1">
    <property type="nucleotide sequence ID" value="XM_011327180.1"/>
</dbReference>
<reference evidence="3" key="5">
    <citation type="submission" date="2017-01" db="UniProtKB">
        <authorList>
            <consortium name="EnsemblFungi"/>
        </authorList>
    </citation>
    <scope>IDENTIFICATION</scope>
    <source>
        <strain evidence="3">PH-1 / ATCC MYA-4620 / FGSC 9075 / NRRL 31084</strain>
    </source>
</reference>
<keyword evidence="4" id="KW-1185">Reference proteome</keyword>
<reference evidence="3 4" key="2">
    <citation type="journal article" date="2010" name="Nature">
        <title>Comparative genomics reveals mobile pathogenicity chromosomes in Fusarium.</title>
        <authorList>
            <person name="Ma L.J."/>
            <person name="van der Does H.C."/>
            <person name="Borkovich K.A."/>
            <person name="Coleman J.J."/>
            <person name="Daboussi M.J."/>
            <person name="Di Pietro A."/>
            <person name="Dufresne M."/>
            <person name="Freitag M."/>
            <person name="Grabherr M."/>
            <person name="Henrissat B."/>
            <person name="Houterman P.M."/>
            <person name="Kang S."/>
            <person name="Shim W.B."/>
            <person name="Woloshuk C."/>
            <person name="Xie X."/>
            <person name="Xu J.R."/>
            <person name="Antoniw J."/>
            <person name="Baker S.E."/>
            <person name="Bluhm B.H."/>
            <person name="Breakspear A."/>
            <person name="Brown D.W."/>
            <person name="Butchko R.A."/>
            <person name="Chapman S."/>
            <person name="Coulson R."/>
            <person name="Coutinho P.M."/>
            <person name="Danchin E.G."/>
            <person name="Diener A."/>
            <person name="Gale L.R."/>
            <person name="Gardiner D.M."/>
            <person name="Goff S."/>
            <person name="Hammond-Kosack K.E."/>
            <person name="Hilburn K."/>
            <person name="Hua-Van A."/>
            <person name="Jonkers W."/>
            <person name="Kazan K."/>
            <person name="Kodira C.D."/>
            <person name="Koehrsen M."/>
            <person name="Kumar L."/>
            <person name="Lee Y.H."/>
            <person name="Li L."/>
            <person name="Manners J.M."/>
            <person name="Miranda-Saavedra D."/>
            <person name="Mukherjee M."/>
            <person name="Park G."/>
            <person name="Park J."/>
            <person name="Park S.Y."/>
            <person name="Proctor R.H."/>
            <person name="Regev A."/>
            <person name="Ruiz-Roldan M.C."/>
            <person name="Sain D."/>
            <person name="Sakthikumar S."/>
            <person name="Sykes S."/>
            <person name="Schwartz D.C."/>
            <person name="Turgeon B.G."/>
            <person name="Wapinski I."/>
            <person name="Yoder O."/>
            <person name="Young S."/>
            <person name="Zeng Q."/>
            <person name="Zhou S."/>
            <person name="Galagan J."/>
            <person name="Cuomo C.A."/>
            <person name="Kistler H.C."/>
            <person name="Rep M."/>
        </authorList>
    </citation>
    <scope>GENOME REANNOTATION</scope>
    <source>
        <strain evidence="4">ATCC MYA-4620 / CBS 123657 / FGSC 9075 / NRRL 31084 / PH-1</strain>
        <strain evidence="3">PH-1 / ATCC MYA-4620 / FGSC 9075 / NRRL 31084</strain>
    </source>
</reference>
<reference evidence="3 4" key="1">
    <citation type="journal article" date="2007" name="Science">
        <title>The Fusarium graminearum genome reveals a link between localized polymorphism and pathogen specialization.</title>
        <authorList>
            <person name="Cuomo C.A."/>
            <person name="Gueldener U."/>
            <person name="Xu J.-R."/>
            <person name="Trail F."/>
            <person name="Turgeon B.G."/>
            <person name="Di Pietro A."/>
            <person name="Walton J.D."/>
            <person name="Ma L.-J."/>
            <person name="Baker S.E."/>
            <person name="Rep M."/>
            <person name="Adam G."/>
            <person name="Antoniw J."/>
            <person name="Baldwin T."/>
            <person name="Calvo S.E."/>
            <person name="Chang Y.-L."/>
            <person name="DeCaprio D."/>
            <person name="Gale L.R."/>
            <person name="Gnerre S."/>
            <person name="Goswami R.S."/>
            <person name="Hammond-Kosack K."/>
            <person name="Harris L.J."/>
            <person name="Hilburn K."/>
            <person name="Kennell J.C."/>
            <person name="Kroken S."/>
            <person name="Magnuson J.K."/>
            <person name="Mannhaupt G."/>
            <person name="Mauceli E.W."/>
            <person name="Mewes H.-W."/>
            <person name="Mitterbauer R."/>
            <person name="Muehlbauer G."/>
            <person name="Muensterkoetter M."/>
            <person name="Nelson D."/>
            <person name="O'Donnell K."/>
            <person name="Ouellet T."/>
            <person name="Qi W."/>
            <person name="Quesneville H."/>
            <person name="Roncero M.I.G."/>
            <person name="Seong K.-Y."/>
            <person name="Tetko I.V."/>
            <person name="Urban M."/>
            <person name="Waalwijk C."/>
            <person name="Ward T.J."/>
            <person name="Yao J."/>
            <person name="Birren B.W."/>
            <person name="Kistler H.C."/>
        </authorList>
    </citation>
    <scope>NUCLEOTIDE SEQUENCE [LARGE SCALE GENOMIC DNA]</scope>
    <source>
        <strain evidence="4">ATCC MYA-4620 / CBS 123657 / FGSC 9075 / NRRL 31084 / PH-1</strain>
        <strain evidence="3">PH-1 / ATCC MYA-4620 / FGSC 9075 / NRRL 31084</strain>
    </source>
</reference>
<dbReference type="EMBL" id="HG970334">
    <property type="protein sequence ID" value="CEF86624.1"/>
    <property type="molecule type" value="Genomic_DNA"/>
</dbReference>
<accession>I1S2B1</accession>
<dbReference type="Proteomes" id="UP000070720">
    <property type="component" value="Chromosome 3"/>
</dbReference>
<reference evidence="2 4" key="4">
    <citation type="journal article" date="2015" name="BMC Genomics">
        <title>The completed genome sequence of the pathogenic ascomycete fungus Fusarium graminearum.</title>
        <authorList>
            <person name="King R."/>
            <person name="Urban M."/>
            <person name="Hammond-Kosack M.C."/>
            <person name="Hassani-Pak K."/>
            <person name="Hammond-Kosack K.E."/>
        </authorList>
    </citation>
    <scope>NUCLEOTIDE SEQUENCE [LARGE SCALE GENOMIC DNA]</scope>
    <source>
        <strain evidence="4">ATCC MYA-4620 / CBS 123657 / FGSC 9075 / NRRL 31084 / PH-1</strain>
        <strain evidence="2">PH-1</strain>
    </source>
</reference>
<proteinExistence type="predicted"/>
<reference key="3">
    <citation type="submission" date="2014-02" db="EMBL/GenBank/DDBJ databases">
        <title>A revised Fusarium graminearum genomic reference sequence using whole shotgun re-sequencing.</title>
        <authorList>
            <person name="King R."/>
            <person name="Urban M."/>
            <person name="Hassani-Pak K."/>
            <person name="Hammond-Kosack K."/>
        </authorList>
    </citation>
    <scope>NUCLEOTIDE SEQUENCE</scope>
    <source>
        <strain>PH-1</strain>
    </source>
</reference>
<protein>
    <submittedName>
        <fullName evidence="2">Chromosome 3, complete genome</fullName>
    </submittedName>
</protein>
<evidence type="ECO:0000313" key="3">
    <source>
        <dbReference type="EnsemblFungi" id="CEF86624"/>
    </source>
</evidence>
<name>I1S2B1_GIBZE</name>
<feature type="region of interest" description="Disordered" evidence="1">
    <location>
        <begin position="158"/>
        <end position="178"/>
    </location>
</feature>
<dbReference type="InParanoid" id="I1S2B1"/>
<organism evidence="2 4">
    <name type="scientific">Gibberella zeae (strain ATCC MYA-4620 / CBS 123657 / FGSC 9075 / NRRL 31084 / PH-1)</name>
    <name type="common">Wheat head blight fungus</name>
    <name type="synonym">Fusarium graminearum</name>
    <dbReference type="NCBI Taxonomy" id="229533"/>
    <lineage>
        <taxon>Eukaryota</taxon>
        <taxon>Fungi</taxon>
        <taxon>Dikarya</taxon>
        <taxon>Ascomycota</taxon>
        <taxon>Pezizomycotina</taxon>
        <taxon>Sordariomycetes</taxon>
        <taxon>Hypocreomycetidae</taxon>
        <taxon>Hypocreales</taxon>
        <taxon>Nectriaceae</taxon>
        <taxon>Fusarium</taxon>
    </lineage>
</organism>
<feature type="compositionally biased region" description="Basic and acidic residues" evidence="1">
    <location>
        <begin position="160"/>
        <end position="178"/>
    </location>
</feature>
<evidence type="ECO:0000313" key="4">
    <source>
        <dbReference type="Proteomes" id="UP000070720"/>
    </source>
</evidence>
<sequence length="178" mass="20044">METALRSNRHLPDMFRSKTGILLEKATAKGTRKRYNKSVVGQRKTQVEASVLKAGRWIVVRMSQTDNAMDDGTDADWLSVRLDGPRGTGSTVDGDDMERRVANKRADAKESQKDEVDRKAALDFHVEALETKRKVAHTPHPVAFSLMVRPFYQKSSAMSRRGEEAMTCDGQDRHHAMD</sequence>
<dbReference type="EnsemblFungi" id="CEF86624">
    <property type="protein sequence ID" value="CEF86624"/>
    <property type="gene ID" value="FGRRES_10898"/>
</dbReference>
<gene>
    <name evidence="3" type="primary">FG10898.1</name>
    <name evidence="2" type="ORF">FGRAMPH1_01T20755</name>
</gene>
<evidence type="ECO:0000256" key="1">
    <source>
        <dbReference type="SAM" id="MobiDB-lite"/>
    </source>
</evidence>
<dbReference type="OrthoDB" id="10301154at2759"/>
<evidence type="ECO:0000313" key="2">
    <source>
        <dbReference type="EMBL" id="CEF86624.1"/>
    </source>
</evidence>
<dbReference type="AlphaFoldDB" id="I1S2B1"/>